<evidence type="ECO:0008006" key="6">
    <source>
        <dbReference type="Google" id="ProtNLM"/>
    </source>
</evidence>
<organism evidence="4 5">
    <name type="scientific">Exophiala sideris</name>
    <dbReference type="NCBI Taxonomy" id="1016849"/>
    <lineage>
        <taxon>Eukaryota</taxon>
        <taxon>Fungi</taxon>
        <taxon>Dikarya</taxon>
        <taxon>Ascomycota</taxon>
        <taxon>Pezizomycotina</taxon>
        <taxon>Eurotiomycetes</taxon>
        <taxon>Chaetothyriomycetidae</taxon>
        <taxon>Chaetothyriales</taxon>
        <taxon>Herpotrichiellaceae</taxon>
        <taxon>Exophiala</taxon>
    </lineage>
</organism>
<protein>
    <recommendedName>
        <fullName evidence="6">DNA2/NAM7 helicase-like C-terminal domain-containing protein</fullName>
    </recommendedName>
</protein>
<dbReference type="Pfam" id="PF13087">
    <property type="entry name" value="AAA_12"/>
    <property type="match status" value="1"/>
</dbReference>
<dbReference type="InterPro" id="IPR047187">
    <property type="entry name" value="SF1_C_Upf1"/>
</dbReference>
<dbReference type="Gene3D" id="3.40.50.300">
    <property type="entry name" value="P-loop containing nucleotide triphosphate hydrolases"/>
    <property type="match status" value="2"/>
</dbReference>
<name>A0ABR0JAK7_9EURO</name>
<dbReference type="InterPro" id="IPR027417">
    <property type="entry name" value="P-loop_NTPase"/>
</dbReference>
<feature type="domain" description="DNA2/NAM7 helicase helicase" evidence="2">
    <location>
        <begin position="418"/>
        <end position="705"/>
    </location>
</feature>
<reference evidence="4 5" key="1">
    <citation type="submission" date="2023-08" db="EMBL/GenBank/DDBJ databases">
        <title>Black Yeasts Isolated from many extreme environments.</title>
        <authorList>
            <person name="Coleine C."/>
            <person name="Stajich J.E."/>
            <person name="Selbmann L."/>
        </authorList>
    </citation>
    <scope>NUCLEOTIDE SEQUENCE [LARGE SCALE GENOMIC DNA]</scope>
    <source>
        <strain evidence="4 5">CCFEE 6328</strain>
    </source>
</reference>
<dbReference type="SUPFAM" id="SSF52540">
    <property type="entry name" value="P-loop containing nucleoside triphosphate hydrolases"/>
    <property type="match status" value="1"/>
</dbReference>
<keyword evidence="1" id="KW-0067">ATP-binding</keyword>
<dbReference type="PANTHER" id="PTHR10887">
    <property type="entry name" value="DNA2/NAM7 HELICASE FAMILY"/>
    <property type="match status" value="1"/>
</dbReference>
<proteinExistence type="predicted"/>
<feature type="domain" description="DNA2/NAM7 helicase-like C-terminal" evidence="3">
    <location>
        <begin position="729"/>
        <end position="928"/>
    </location>
</feature>
<dbReference type="InterPro" id="IPR041679">
    <property type="entry name" value="DNA2/NAM7-like_C"/>
</dbReference>
<evidence type="ECO:0000313" key="4">
    <source>
        <dbReference type="EMBL" id="KAK5059089.1"/>
    </source>
</evidence>
<evidence type="ECO:0000259" key="3">
    <source>
        <dbReference type="Pfam" id="PF13087"/>
    </source>
</evidence>
<dbReference type="CDD" id="cd18808">
    <property type="entry name" value="SF1_C_Upf1"/>
    <property type="match status" value="1"/>
</dbReference>
<gene>
    <name evidence="4" type="ORF">LTR69_006378</name>
</gene>
<dbReference type="Pfam" id="PF13086">
    <property type="entry name" value="AAA_11"/>
    <property type="match status" value="1"/>
</dbReference>
<keyword evidence="1" id="KW-0378">Hydrolase</keyword>
<keyword evidence="5" id="KW-1185">Reference proteome</keyword>
<dbReference type="InterPro" id="IPR041677">
    <property type="entry name" value="DNA2/NAM7_AAA_11"/>
</dbReference>
<dbReference type="PANTHER" id="PTHR10887:SF495">
    <property type="entry name" value="HELICASE SENATAXIN ISOFORM X1-RELATED"/>
    <property type="match status" value="1"/>
</dbReference>
<evidence type="ECO:0000313" key="5">
    <source>
        <dbReference type="Proteomes" id="UP001345691"/>
    </source>
</evidence>
<dbReference type="InterPro" id="IPR045055">
    <property type="entry name" value="DNA2/NAM7-like"/>
</dbReference>
<keyword evidence="1" id="KW-0347">Helicase</keyword>
<keyword evidence="1" id="KW-0547">Nucleotide-binding</keyword>
<dbReference type="Proteomes" id="UP001345691">
    <property type="component" value="Unassembled WGS sequence"/>
</dbReference>
<dbReference type="EMBL" id="JAVRRF010000013">
    <property type="protein sequence ID" value="KAK5059089.1"/>
    <property type="molecule type" value="Genomic_DNA"/>
</dbReference>
<evidence type="ECO:0000259" key="2">
    <source>
        <dbReference type="Pfam" id="PF13086"/>
    </source>
</evidence>
<sequence length="972" mass="109371">MPQTVHLLSVSSFLQENDELQTSKEYLDLRVLRLPGVALNITFVADEYKTHLKLSLTGSGPAERAVVNFPVEACERLKIQKVNSIWYERVVGDQRATENTCYLVVLKFDLRHVCAEGLFVEGCASCLQPLQEYLTCEKIIAFSLNDCNARRLSKEMLLSFEQELTDGYLSPWAKVFEKIPCLPANPPQRSVSAKIAFFNWKDYAYTLGIGMEYERQLSEAKKDTYKCQVRVVEVPGIQGKFLVILSGPQNMKLAPGDQATLVFVEDLETNRRAFDVDKQPEKAWEIHISLPVSFSPRDSLTATMFRRREECPQVFCGQHLVPVIERDAIPPGKAGRDFVVKNQSRKATVRPILEDSTFARSRRALDVMDKRFTQPGVNGMHKALLNILLARHPANIETFDIYANVQDCAKEPEAEMDLNESQKEAIVNGRKAPGGFVLCHGGPGTGKTHFVVEAIRPFLIDASGDHRLLLTSAGNAGADALAEAVDRKMTRLDATDTGLRNRYVLRAHSIETEKNIFFSVMDIRTRVLQEIKQTGNTRGPLASIETSPDILESNRDYFQYFTRNAEDLLGDSRAQVFQLSIGYRMLQTAGILPASFEVGYEWSTIRQLYYHSIRDKSIRATRQFQSEMSRLMSHVISHATAVCATVAGAGHPLLCSSYADAELLVVDEAARVVEYEWWPLLAFYPKLMGKIMVGDKDQLPPVLESSDTSKSQRDRLGASLENPFVAQLELSFQERLQNAGFRTAFFTVQHRALPAIAAICNKVVYDGRISNHETTSVSRRPLAQKIVMHNMVKHGQASPVIFYDIPAAKEETRRGGSKYCSAYTLAALNIIEGLLAAGFGTTTPCTIAVLTPYHAEYEHLQMAKALMCEDYPQAESVVVDKIDKRQGAEFDVVIVDPCAVARAGFLQKQRLNVLFSRAKCGLYVLGKHKSWKLMYVDQAYWLQRFHAQLEKYRQVWPSDRPLESRFFDPAEI</sequence>
<accession>A0ABR0JAK7</accession>
<comment type="caution">
    <text evidence="4">The sequence shown here is derived from an EMBL/GenBank/DDBJ whole genome shotgun (WGS) entry which is preliminary data.</text>
</comment>
<evidence type="ECO:0000256" key="1">
    <source>
        <dbReference type="ARBA" id="ARBA00022806"/>
    </source>
</evidence>